<feature type="region of interest" description="Disordered" evidence="1">
    <location>
        <begin position="200"/>
        <end position="255"/>
    </location>
</feature>
<feature type="region of interest" description="Disordered" evidence="1">
    <location>
        <begin position="289"/>
        <end position="312"/>
    </location>
</feature>
<dbReference type="Proteomes" id="UP000053424">
    <property type="component" value="Unassembled WGS sequence"/>
</dbReference>
<dbReference type="AlphaFoldDB" id="A0A0C3CRW3"/>
<keyword evidence="2" id="KW-1133">Transmembrane helix</keyword>
<dbReference type="EMBL" id="KN831770">
    <property type="protein sequence ID" value="KIM46824.1"/>
    <property type="molecule type" value="Genomic_DNA"/>
</dbReference>
<reference evidence="3 4" key="1">
    <citation type="submission" date="2014-04" db="EMBL/GenBank/DDBJ databases">
        <authorList>
            <consortium name="DOE Joint Genome Institute"/>
            <person name="Kuo A."/>
            <person name="Gay G."/>
            <person name="Dore J."/>
            <person name="Kohler A."/>
            <person name="Nagy L.G."/>
            <person name="Floudas D."/>
            <person name="Copeland A."/>
            <person name="Barry K.W."/>
            <person name="Cichocki N."/>
            <person name="Veneault-Fourrey C."/>
            <person name="LaButti K."/>
            <person name="Lindquist E.A."/>
            <person name="Lipzen A."/>
            <person name="Lundell T."/>
            <person name="Morin E."/>
            <person name="Murat C."/>
            <person name="Sun H."/>
            <person name="Tunlid A."/>
            <person name="Henrissat B."/>
            <person name="Grigoriev I.V."/>
            <person name="Hibbett D.S."/>
            <person name="Martin F."/>
            <person name="Nordberg H.P."/>
            <person name="Cantor M.N."/>
            <person name="Hua S.X."/>
        </authorList>
    </citation>
    <scope>NUCLEOTIDE SEQUENCE [LARGE SCALE GENOMIC DNA]</scope>
    <source>
        <strain evidence="4">h7</strain>
    </source>
</reference>
<feature type="compositionally biased region" description="Pro residues" evidence="1">
    <location>
        <begin position="295"/>
        <end position="307"/>
    </location>
</feature>
<feature type="transmembrane region" description="Helical" evidence="2">
    <location>
        <begin position="163"/>
        <end position="184"/>
    </location>
</feature>
<evidence type="ECO:0000256" key="1">
    <source>
        <dbReference type="SAM" id="MobiDB-lite"/>
    </source>
</evidence>
<reference evidence="4" key="2">
    <citation type="submission" date="2015-01" db="EMBL/GenBank/DDBJ databases">
        <title>Evolutionary Origins and Diversification of the Mycorrhizal Mutualists.</title>
        <authorList>
            <consortium name="DOE Joint Genome Institute"/>
            <consortium name="Mycorrhizal Genomics Consortium"/>
            <person name="Kohler A."/>
            <person name="Kuo A."/>
            <person name="Nagy L.G."/>
            <person name="Floudas D."/>
            <person name="Copeland A."/>
            <person name="Barry K.W."/>
            <person name="Cichocki N."/>
            <person name="Veneault-Fourrey C."/>
            <person name="LaButti K."/>
            <person name="Lindquist E.A."/>
            <person name="Lipzen A."/>
            <person name="Lundell T."/>
            <person name="Morin E."/>
            <person name="Murat C."/>
            <person name="Riley R."/>
            <person name="Ohm R."/>
            <person name="Sun H."/>
            <person name="Tunlid A."/>
            <person name="Henrissat B."/>
            <person name="Grigoriev I.V."/>
            <person name="Hibbett D.S."/>
            <person name="Martin F."/>
        </authorList>
    </citation>
    <scope>NUCLEOTIDE SEQUENCE [LARGE SCALE GENOMIC DNA]</scope>
    <source>
        <strain evidence="4">h7</strain>
    </source>
</reference>
<dbReference type="OrthoDB" id="3056408at2759"/>
<feature type="compositionally biased region" description="Polar residues" evidence="1">
    <location>
        <begin position="395"/>
        <end position="406"/>
    </location>
</feature>
<keyword evidence="2" id="KW-0472">Membrane</keyword>
<evidence type="ECO:0000256" key="2">
    <source>
        <dbReference type="SAM" id="Phobius"/>
    </source>
</evidence>
<gene>
    <name evidence="3" type="ORF">M413DRAFT_263786</name>
</gene>
<feature type="region of interest" description="Disordered" evidence="1">
    <location>
        <begin position="89"/>
        <end position="109"/>
    </location>
</feature>
<proteinExistence type="predicted"/>
<protein>
    <submittedName>
        <fullName evidence="3">Uncharacterized protein</fullName>
    </submittedName>
</protein>
<sequence>MGASILQQQLLPFFFIIVVFGHVHFVLGLAIPTAAPTNFDVPLALTPRADTDFVTMYSLFDSSTSEQDGVPSDDSSRLKPIEDVFLAMTQGTTPGSPGQGGGEKPTPTSIEDTPWATSPPFGGPGIVILSSAILAASPTPIPGPTAPVSDSATTHIISTSTRVLVIASVIGGILSIALCLFLFFDPTLRSKLSRICGCGKRKDPKYAKGISSSDDKSSIEPSSPELDRTLIEKSPSPSKRENGGDETLLDNVASPITPPPNFSAYTSQYRRASILLAESTTLTNPAAAVTFASPPKSPSRPPRPPTADSPTLSDSVYLACLNQPYAVVAPQPLTEVDVNDGADRKRMLTPSEFFALHVPGALANLRISKSDRTSKASDTQSSAAGMRESQHSRTKSTPLMSGSRTAIGSPVDEDSGEDYEALAGLIAHKVTKHRRSRSASGWAYPDRPKPKKLFGSGGI</sequence>
<feature type="region of interest" description="Disordered" evidence="1">
    <location>
        <begin position="433"/>
        <end position="459"/>
    </location>
</feature>
<organism evidence="3 4">
    <name type="scientific">Hebeloma cylindrosporum</name>
    <dbReference type="NCBI Taxonomy" id="76867"/>
    <lineage>
        <taxon>Eukaryota</taxon>
        <taxon>Fungi</taxon>
        <taxon>Dikarya</taxon>
        <taxon>Basidiomycota</taxon>
        <taxon>Agaricomycotina</taxon>
        <taxon>Agaricomycetes</taxon>
        <taxon>Agaricomycetidae</taxon>
        <taxon>Agaricales</taxon>
        <taxon>Agaricineae</taxon>
        <taxon>Hymenogastraceae</taxon>
        <taxon>Hebeloma</taxon>
    </lineage>
</organism>
<keyword evidence="4" id="KW-1185">Reference proteome</keyword>
<dbReference type="HOGENOM" id="CLU_534232_0_0_1"/>
<feature type="transmembrane region" description="Helical" evidence="2">
    <location>
        <begin position="12"/>
        <end position="35"/>
    </location>
</feature>
<name>A0A0C3CRW3_HEBCY</name>
<accession>A0A0C3CRW3</accession>
<evidence type="ECO:0000313" key="4">
    <source>
        <dbReference type="Proteomes" id="UP000053424"/>
    </source>
</evidence>
<feature type="region of interest" description="Disordered" evidence="1">
    <location>
        <begin position="369"/>
        <end position="413"/>
    </location>
</feature>
<keyword evidence="2" id="KW-0812">Transmembrane</keyword>
<evidence type="ECO:0000313" key="3">
    <source>
        <dbReference type="EMBL" id="KIM46824.1"/>
    </source>
</evidence>